<keyword evidence="3" id="KW-1185">Reference proteome</keyword>
<dbReference type="Gene3D" id="3.40.50.300">
    <property type="entry name" value="P-loop containing nucleotide triphosphate hydrolases"/>
    <property type="match status" value="1"/>
</dbReference>
<dbReference type="EMBL" id="CAMKVN010004032">
    <property type="protein sequence ID" value="CAI2186160.1"/>
    <property type="molecule type" value="Genomic_DNA"/>
</dbReference>
<proteinExistence type="predicted"/>
<feature type="non-terminal residue" evidence="2">
    <location>
        <position position="1"/>
    </location>
</feature>
<evidence type="ECO:0000313" key="3">
    <source>
        <dbReference type="Proteomes" id="UP001153678"/>
    </source>
</evidence>
<sequence>RSVGIKTPRIVAVLSQKGGGGKSTLARYAPARISEGTLNIAKVANLIIQPVRPSLDDLNPAIREFNSLLKVRIDKNKLAFVINAVSSEAEEKATRNYLEKASYFVFTTSLLEKKLNPYHLRGFGCDRCGNEYHNETAYSPAPNLNEINNYYTYCSNCVIIEEEPKKPSTKTKKTKDFGLPPQEASENLRSLEIDKRTLRKTGRIKQFNTSVSEE</sequence>
<evidence type="ECO:0000256" key="1">
    <source>
        <dbReference type="SAM" id="MobiDB-lite"/>
    </source>
</evidence>
<accession>A0A9W4SYD5</accession>
<reference evidence="2" key="1">
    <citation type="submission" date="2022-08" db="EMBL/GenBank/DDBJ databases">
        <authorList>
            <person name="Kallberg Y."/>
            <person name="Tangrot J."/>
            <person name="Rosling A."/>
        </authorList>
    </citation>
    <scope>NUCLEOTIDE SEQUENCE</scope>
    <source>
        <strain evidence="2">Wild A</strain>
    </source>
</reference>
<dbReference type="Proteomes" id="UP001153678">
    <property type="component" value="Unassembled WGS sequence"/>
</dbReference>
<dbReference type="OrthoDB" id="2388282at2759"/>
<feature type="region of interest" description="Disordered" evidence="1">
    <location>
        <begin position="165"/>
        <end position="185"/>
    </location>
</feature>
<name>A0A9W4SYD5_9GLOM</name>
<dbReference type="InterPro" id="IPR027417">
    <property type="entry name" value="P-loop_NTPase"/>
</dbReference>
<dbReference type="AlphaFoldDB" id="A0A9W4SYD5"/>
<evidence type="ECO:0000313" key="2">
    <source>
        <dbReference type="EMBL" id="CAI2186160.1"/>
    </source>
</evidence>
<protein>
    <submittedName>
        <fullName evidence="2">3725_t:CDS:1</fullName>
    </submittedName>
</protein>
<comment type="caution">
    <text evidence="2">The sequence shown here is derived from an EMBL/GenBank/DDBJ whole genome shotgun (WGS) entry which is preliminary data.</text>
</comment>
<gene>
    <name evidence="2" type="ORF">FWILDA_LOCUS12435</name>
</gene>
<organism evidence="2 3">
    <name type="scientific">Funneliformis geosporum</name>
    <dbReference type="NCBI Taxonomy" id="1117311"/>
    <lineage>
        <taxon>Eukaryota</taxon>
        <taxon>Fungi</taxon>
        <taxon>Fungi incertae sedis</taxon>
        <taxon>Mucoromycota</taxon>
        <taxon>Glomeromycotina</taxon>
        <taxon>Glomeromycetes</taxon>
        <taxon>Glomerales</taxon>
        <taxon>Glomeraceae</taxon>
        <taxon>Funneliformis</taxon>
    </lineage>
</organism>